<reference evidence="3" key="1">
    <citation type="submission" date="2020-07" db="EMBL/GenBank/DDBJ databases">
        <title>Huge and variable diversity of episymbiotic CPR bacteria and DPANN archaea in groundwater ecosystems.</title>
        <authorList>
            <person name="He C.Y."/>
            <person name="Keren R."/>
            <person name="Whittaker M."/>
            <person name="Farag I.F."/>
            <person name="Doudna J."/>
            <person name="Cate J.H.D."/>
            <person name="Banfield J.F."/>
        </authorList>
    </citation>
    <scope>NUCLEOTIDE SEQUENCE</scope>
    <source>
        <strain evidence="3">NC_groundwater_717_Ag_S-0.2um_59_8</strain>
    </source>
</reference>
<comment type="similarity">
    <text evidence="1">Belongs to the short-chain dehydrogenases/reductases (SDR) family.</text>
</comment>
<keyword evidence="2" id="KW-0560">Oxidoreductase</keyword>
<comment type="caution">
    <text evidence="3">The sequence shown here is derived from an EMBL/GenBank/DDBJ whole genome shotgun (WGS) entry which is preliminary data.</text>
</comment>
<dbReference type="InterPro" id="IPR002347">
    <property type="entry name" value="SDR_fam"/>
</dbReference>
<evidence type="ECO:0000256" key="1">
    <source>
        <dbReference type="ARBA" id="ARBA00006484"/>
    </source>
</evidence>
<dbReference type="Proteomes" id="UP000741360">
    <property type="component" value="Unassembled WGS sequence"/>
</dbReference>
<evidence type="ECO:0000256" key="2">
    <source>
        <dbReference type="ARBA" id="ARBA00023002"/>
    </source>
</evidence>
<dbReference type="SUPFAM" id="SSF51735">
    <property type="entry name" value="NAD(P)-binding Rossmann-fold domains"/>
    <property type="match status" value="1"/>
</dbReference>
<proteinExistence type="inferred from homology"/>
<dbReference type="PANTHER" id="PTHR42760">
    <property type="entry name" value="SHORT-CHAIN DEHYDROGENASES/REDUCTASES FAMILY MEMBER"/>
    <property type="match status" value="1"/>
</dbReference>
<dbReference type="PRINTS" id="PR00080">
    <property type="entry name" value="SDRFAMILY"/>
</dbReference>
<sequence>MRLKDQVAIITGAAQGIGAAYARGLAKEGAEVVVVDILDPKPVVREINAAGGNAHGLVVDVSSESRAREMAKQVAETCGRIDILINNAAVYAAIARKGFEEITEEEWDKVMAVNVKGVFFCVKAVAPYMKAHKKGKIINVASSTFFKGTDHFLHYVSSKGAVVAMTRALARELGDYNINVNTLAPGQTMSEANLKRGEETDKGQMARRVLKRRLYPEDMVGTAIYLSSSDSDMVTGGIFLVDGGTVFY</sequence>
<gene>
    <name evidence="3" type="ORF">HYY65_09015</name>
</gene>
<evidence type="ECO:0000313" key="3">
    <source>
        <dbReference type="EMBL" id="MBI3015180.1"/>
    </source>
</evidence>
<dbReference type="InterPro" id="IPR036291">
    <property type="entry name" value="NAD(P)-bd_dom_sf"/>
</dbReference>
<accession>A0A932GQP1</accession>
<dbReference type="PRINTS" id="PR00081">
    <property type="entry name" value="GDHRDH"/>
</dbReference>
<dbReference type="CDD" id="cd05233">
    <property type="entry name" value="SDR_c"/>
    <property type="match status" value="1"/>
</dbReference>
<dbReference type="Pfam" id="PF13561">
    <property type="entry name" value="adh_short_C2"/>
    <property type="match status" value="1"/>
</dbReference>
<dbReference type="InterPro" id="IPR020904">
    <property type="entry name" value="Sc_DH/Rdtase_CS"/>
</dbReference>
<dbReference type="Gene3D" id="3.40.50.720">
    <property type="entry name" value="NAD(P)-binding Rossmann-like Domain"/>
    <property type="match status" value="1"/>
</dbReference>
<name>A0A932GQP1_UNCTE</name>
<dbReference type="EMBL" id="JACPSX010000172">
    <property type="protein sequence ID" value="MBI3015180.1"/>
    <property type="molecule type" value="Genomic_DNA"/>
</dbReference>
<dbReference type="GO" id="GO:0048038">
    <property type="term" value="F:quinone binding"/>
    <property type="evidence" value="ECO:0007669"/>
    <property type="project" value="TreeGrafter"/>
</dbReference>
<dbReference type="FunFam" id="3.40.50.720:FF:000084">
    <property type="entry name" value="Short-chain dehydrogenase reductase"/>
    <property type="match status" value="1"/>
</dbReference>
<dbReference type="GO" id="GO:0006633">
    <property type="term" value="P:fatty acid biosynthetic process"/>
    <property type="evidence" value="ECO:0007669"/>
    <property type="project" value="TreeGrafter"/>
</dbReference>
<organism evidence="3 4">
    <name type="scientific">Tectimicrobiota bacterium</name>
    <dbReference type="NCBI Taxonomy" id="2528274"/>
    <lineage>
        <taxon>Bacteria</taxon>
        <taxon>Pseudomonadati</taxon>
        <taxon>Nitrospinota/Tectimicrobiota group</taxon>
        <taxon>Candidatus Tectimicrobiota</taxon>
    </lineage>
</organism>
<dbReference type="GO" id="GO:0016616">
    <property type="term" value="F:oxidoreductase activity, acting on the CH-OH group of donors, NAD or NADP as acceptor"/>
    <property type="evidence" value="ECO:0007669"/>
    <property type="project" value="TreeGrafter"/>
</dbReference>
<protein>
    <submittedName>
        <fullName evidence="3">SDR family oxidoreductase</fullName>
    </submittedName>
</protein>
<dbReference type="PANTHER" id="PTHR42760:SF133">
    <property type="entry name" value="3-OXOACYL-[ACYL-CARRIER-PROTEIN] REDUCTASE"/>
    <property type="match status" value="1"/>
</dbReference>
<dbReference type="AlphaFoldDB" id="A0A932GQP1"/>
<dbReference type="PROSITE" id="PS00061">
    <property type="entry name" value="ADH_SHORT"/>
    <property type="match status" value="1"/>
</dbReference>
<evidence type="ECO:0000313" key="4">
    <source>
        <dbReference type="Proteomes" id="UP000741360"/>
    </source>
</evidence>